<dbReference type="FunFam" id="2.40.30.10:FF:000007">
    <property type="entry name" value="Translation initiation factor IF-2"/>
    <property type="match status" value="1"/>
</dbReference>
<name>A0A6S6M2W9_9BACT</name>
<evidence type="ECO:0000256" key="3">
    <source>
        <dbReference type="ARBA" id="ARBA00022540"/>
    </source>
</evidence>
<dbReference type="CDD" id="cd03692">
    <property type="entry name" value="mtIF2_IVc"/>
    <property type="match status" value="1"/>
</dbReference>
<dbReference type="Pfam" id="PF11987">
    <property type="entry name" value="IF-2"/>
    <property type="match status" value="1"/>
</dbReference>
<keyword evidence="3 7" id="KW-0396">Initiation factor</keyword>
<feature type="compositionally biased region" description="Basic and acidic residues" evidence="9">
    <location>
        <begin position="263"/>
        <end position="273"/>
    </location>
</feature>
<sequence>MSKTRVYELAQQMGIDNKELMARLADAGVSVKNHMAVLEDSDIKALSAPAQTPHKEVSQEEVRVKPTLIRRRAKAVEPEVAAAEAAPAPVQEEAPVKAEPEKVEAETAEAPKPRPEPVRARIIEAAPVPKPAAAPAEAAKPEKEKAAPQAPAAAAPKSAEAPPAPAAEAAPAAQAPAPAEAPAAKPEAPAPAAPAAPVAATPAEAQPTAKAEEPEPEKATPTRARILGRVEIPIPAQRPAERREYQRTAPGERPAPRPGMPRGVERPGTERPAPRPGGPRPAGAPGRPGERPTTGRPGGPTGGRPDRPAPLAPIDAPPLLGDDRRKGRKPAPAGGTDYAKNGKKGAPAAAGKGKKETFKDILDKRERVFEPGPRSKGKKGKYEKVQIGKKTEITVPKAIKRIIKISESITVGELAKRMGIKATDLIRALMKLGVMATINHPLDFDTATLLATDFGYEIENVALDVDEILEAEPDAPESLLKRPPVVTIMGHVDHGKTSLLDAIREANVIAGEAGGITQHIGAYDVELNGRKITFLDTPGHEAFTAMRARGAKVTDIVILVVAADDGVMPQTREAVNHSKAAGVPIIVAINKIDKPEASPGKVKQELMEFGLVSEEWGGETIFVEVSAKKRINLESLLEMVLLQADVLELKANPDKPARGTIVEAKLDKGRGPVATVLVQEGTLKSGDYFVAGVHYGRVRAMQNDRGDKVLAAGPAMPVEVIGFNGVPDAGDIFVAMGDEKQAKEIANHRQMKLRETELAKHSKLSLEQLYEKIQKGEVKDLNTIVKGDVQGSVEAVAESLRKLTTDAIRLNVLHASVGAITETDVNLASASNAIILGFNVRPEVKAAALAEKEGVDVRLYNIIYDAVDDIKKAMEGLLEPTFKEKYLGRAEIREVFSVPKAGMVAGSYVTDGKIVRNAQVRLLRDNMVVYEGKLGSLRRFKDDVKEVATGYECGMSLENYNDLKIGDIFECFEMEKVAGKL</sequence>
<dbReference type="GO" id="GO:0003743">
    <property type="term" value="F:translation initiation factor activity"/>
    <property type="evidence" value="ECO:0007669"/>
    <property type="project" value="UniProtKB-UniRule"/>
</dbReference>
<dbReference type="FunFam" id="3.40.50.300:FF:000019">
    <property type="entry name" value="Translation initiation factor IF-2"/>
    <property type="match status" value="1"/>
</dbReference>
<dbReference type="Gene3D" id="3.40.50.300">
    <property type="entry name" value="P-loop containing nucleotide triphosphate hydrolases"/>
    <property type="match status" value="1"/>
</dbReference>
<feature type="compositionally biased region" description="Low complexity" evidence="9">
    <location>
        <begin position="195"/>
        <end position="209"/>
    </location>
</feature>
<evidence type="ECO:0000259" key="10">
    <source>
        <dbReference type="PROSITE" id="PS51722"/>
    </source>
</evidence>
<dbReference type="InterPro" id="IPR000795">
    <property type="entry name" value="T_Tr_GTP-bd_dom"/>
</dbReference>
<evidence type="ECO:0000256" key="6">
    <source>
        <dbReference type="ARBA" id="ARBA00023134"/>
    </source>
</evidence>
<feature type="compositionally biased region" description="Basic and acidic residues" evidence="9">
    <location>
        <begin position="353"/>
        <end position="369"/>
    </location>
</feature>
<evidence type="ECO:0000256" key="9">
    <source>
        <dbReference type="SAM" id="MobiDB-lite"/>
    </source>
</evidence>
<keyword evidence="5 7" id="KW-0648">Protein biosynthesis</keyword>
<dbReference type="NCBIfam" id="TIGR00231">
    <property type="entry name" value="small_GTP"/>
    <property type="match status" value="1"/>
</dbReference>
<dbReference type="Gene3D" id="2.40.30.10">
    <property type="entry name" value="Translation factors"/>
    <property type="match status" value="2"/>
</dbReference>
<feature type="region of interest" description="Disordered" evidence="9">
    <location>
        <begin position="74"/>
        <end position="383"/>
    </location>
</feature>
<organism evidence="11 12">
    <name type="scientific">Citrifermentans bremense</name>
    <dbReference type="NCBI Taxonomy" id="60035"/>
    <lineage>
        <taxon>Bacteria</taxon>
        <taxon>Pseudomonadati</taxon>
        <taxon>Thermodesulfobacteriota</taxon>
        <taxon>Desulfuromonadia</taxon>
        <taxon>Geobacterales</taxon>
        <taxon>Geobacteraceae</taxon>
        <taxon>Citrifermentans</taxon>
    </lineage>
</organism>
<dbReference type="InterPro" id="IPR023115">
    <property type="entry name" value="TIF_IF2_dom3"/>
</dbReference>
<dbReference type="Pfam" id="PF00009">
    <property type="entry name" value="GTP_EFTU"/>
    <property type="match status" value="1"/>
</dbReference>
<dbReference type="AlphaFoldDB" id="A0A6S6M2W9"/>
<dbReference type="PANTHER" id="PTHR43381:SF5">
    <property type="entry name" value="TR-TYPE G DOMAIN-CONTAINING PROTEIN"/>
    <property type="match status" value="1"/>
</dbReference>
<dbReference type="EMBL" id="AP023213">
    <property type="protein sequence ID" value="BCG48073.1"/>
    <property type="molecule type" value="Genomic_DNA"/>
</dbReference>
<dbReference type="InterPro" id="IPR027417">
    <property type="entry name" value="P-loop_NTPase"/>
</dbReference>
<comment type="subcellular location">
    <subcellularLocation>
        <location evidence="7">Cytoplasm</location>
    </subcellularLocation>
</comment>
<keyword evidence="4 7" id="KW-0547">Nucleotide-binding</keyword>
<dbReference type="KEGG" id="gbn:GEOBRER4_28230"/>
<dbReference type="SUPFAM" id="SSF52540">
    <property type="entry name" value="P-loop containing nucleoside triphosphate hydrolases"/>
    <property type="match status" value="1"/>
</dbReference>
<feature type="binding site" evidence="7">
    <location>
        <begin position="536"/>
        <end position="540"/>
    </location>
    <ligand>
        <name>GTP</name>
        <dbReference type="ChEBI" id="CHEBI:37565"/>
    </ligand>
</feature>
<feature type="compositionally biased region" description="Basic and acidic residues" evidence="9">
    <location>
        <begin position="94"/>
        <end position="122"/>
    </location>
</feature>
<dbReference type="PROSITE" id="PS01176">
    <property type="entry name" value="IF2"/>
    <property type="match status" value="1"/>
</dbReference>
<dbReference type="CDD" id="cd01887">
    <property type="entry name" value="IF2_eIF5B"/>
    <property type="match status" value="1"/>
</dbReference>
<dbReference type="InterPro" id="IPR006847">
    <property type="entry name" value="IF2_N"/>
</dbReference>
<dbReference type="InterPro" id="IPR044145">
    <property type="entry name" value="IF2_II"/>
</dbReference>
<feature type="compositionally biased region" description="Low complexity" evidence="9">
    <location>
        <begin position="147"/>
        <end position="187"/>
    </location>
</feature>
<feature type="compositionally biased region" description="Basic and acidic residues" evidence="9">
    <location>
        <begin position="210"/>
        <end position="220"/>
    </location>
</feature>
<keyword evidence="6 7" id="KW-0342">GTP-binding</keyword>
<protein>
    <recommendedName>
        <fullName evidence="2 7">Translation initiation factor IF-2</fullName>
    </recommendedName>
</protein>
<proteinExistence type="inferred from homology"/>
<dbReference type="Pfam" id="PF04760">
    <property type="entry name" value="IF2_N"/>
    <property type="match status" value="2"/>
</dbReference>
<feature type="region of interest" description="G-domain" evidence="7">
    <location>
        <begin position="484"/>
        <end position="632"/>
    </location>
</feature>
<evidence type="ECO:0000256" key="2">
    <source>
        <dbReference type="ARBA" id="ARBA00020675"/>
    </source>
</evidence>
<dbReference type="SUPFAM" id="SSF50447">
    <property type="entry name" value="Translation proteins"/>
    <property type="match status" value="2"/>
</dbReference>
<evidence type="ECO:0000313" key="12">
    <source>
        <dbReference type="Proteomes" id="UP000515472"/>
    </source>
</evidence>
<evidence type="ECO:0000256" key="5">
    <source>
        <dbReference type="ARBA" id="ARBA00022917"/>
    </source>
</evidence>
<dbReference type="GO" id="GO:0005829">
    <property type="term" value="C:cytosol"/>
    <property type="evidence" value="ECO:0007669"/>
    <property type="project" value="TreeGrafter"/>
</dbReference>
<dbReference type="HAMAP" id="MF_00100_B">
    <property type="entry name" value="IF_2_B"/>
    <property type="match status" value="1"/>
</dbReference>
<feature type="binding site" evidence="7">
    <location>
        <begin position="590"/>
        <end position="593"/>
    </location>
    <ligand>
        <name>GTP</name>
        <dbReference type="ChEBI" id="CHEBI:37565"/>
    </ligand>
</feature>
<dbReference type="InterPro" id="IPR009000">
    <property type="entry name" value="Transl_B-barrel_sf"/>
</dbReference>
<evidence type="ECO:0000256" key="8">
    <source>
        <dbReference type="RuleBase" id="RU000644"/>
    </source>
</evidence>
<dbReference type="PANTHER" id="PTHR43381">
    <property type="entry name" value="TRANSLATION INITIATION FACTOR IF-2-RELATED"/>
    <property type="match status" value="1"/>
</dbReference>
<evidence type="ECO:0000313" key="11">
    <source>
        <dbReference type="EMBL" id="BCG48073.1"/>
    </source>
</evidence>
<feature type="domain" description="Tr-type G" evidence="10">
    <location>
        <begin position="481"/>
        <end position="650"/>
    </location>
</feature>
<gene>
    <name evidence="7" type="primary">infB</name>
    <name evidence="11" type="ORF">GEOBRER4_n2941</name>
</gene>
<dbReference type="InterPro" id="IPR053905">
    <property type="entry name" value="EF-G-like_DII"/>
</dbReference>
<evidence type="ECO:0000256" key="7">
    <source>
        <dbReference type="HAMAP-Rule" id="MF_00100"/>
    </source>
</evidence>
<dbReference type="Pfam" id="PF22042">
    <property type="entry name" value="EF-G_D2"/>
    <property type="match status" value="1"/>
</dbReference>
<dbReference type="GO" id="GO:0003924">
    <property type="term" value="F:GTPase activity"/>
    <property type="evidence" value="ECO:0007669"/>
    <property type="project" value="UniProtKB-UniRule"/>
</dbReference>
<dbReference type="RefSeq" id="WP_185242877.1">
    <property type="nucleotide sequence ID" value="NZ_AP023213.1"/>
</dbReference>
<dbReference type="InterPro" id="IPR036925">
    <property type="entry name" value="TIF_IF2_dom3_sf"/>
</dbReference>
<dbReference type="FunFam" id="2.40.30.10:FF:000008">
    <property type="entry name" value="Translation initiation factor IF-2"/>
    <property type="match status" value="1"/>
</dbReference>
<dbReference type="SUPFAM" id="SSF52156">
    <property type="entry name" value="Initiation factor IF2/eIF5b, domain 3"/>
    <property type="match status" value="1"/>
</dbReference>
<keyword evidence="7" id="KW-0963">Cytoplasm</keyword>
<dbReference type="Proteomes" id="UP000515472">
    <property type="component" value="Chromosome"/>
</dbReference>
<dbReference type="PROSITE" id="PS51722">
    <property type="entry name" value="G_TR_2"/>
    <property type="match status" value="1"/>
</dbReference>
<dbReference type="NCBIfam" id="TIGR00487">
    <property type="entry name" value="IF-2"/>
    <property type="match status" value="1"/>
</dbReference>
<feature type="compositionally biased region" description="Low complexity" evidence="9">
    <location>
        <begin position="78"/>
        <end position="93"/>
    </location>
</feature>
<dbReference type="InterPro" id="IPR000178">
    <property type="entry name" value="TF_IF2_bacterial-like"/>
</dbReference>
<evidence type="ECO:0000256" key="4">
    <source>
        <dbReference type="ARBA" id="ARBA00022741"/>
    </source>
</evidence>
<dbReference type="InterPro" id="IPR015760">
    <property type="entry name" value="TIF_IF2"/>
</dbReference>
<feature type="compositionally biased region" description="Low complexity" evidence="9">
    <location>
        <begin position="124"/>
        <end position="138"/>
    </location>
</feature>
<dbReference type="Gene3D" id="3.40.50.10050">
    <property type="entry name" value="Translation initiation factor IF- 2, domain 3"/>
    <property type="match status" value="1"/>
</dbReference>
<accession>A0A6S6M2W9</accession>
<reference evidence="11 12" key="1">
    <citation type="submission" date="2020-06" db="EMBL/GenBank/DDBJ databases">
        <title>Interaction of electrochemicaly active bacteria, Geobacter bremensis R4 on different carbon anode.</title>
        <authorList>
            <person name="Meng L."/>
            <person name="Yoshida N."/>
        </authorList>
    </citation>
    <scope>NUCLEOTIDE SEQUENCE [LARGE SCALE GENOMIC DNA]</scope>
    <source>
        <strain evidence="11 12">R4</strain>
    </source>
</reference>
<evidence type="ECO:0000256" key="1">
    <source>
        <dbReference type="ARBA" id="ARBA00007733"/>
    </source>
</evidence>
<dbReference type="CDD" id="cd03702">
    <property type="entry name" value="IF2_mtIF2_II"/>
    <property type="match status" value="1"/>
</dbReference>
<dbReference type="PRINTS" id="PR00449">
    <property type="entry name" value="RASTRNSFRMNG"/>
</dbReference>
<keyword evidence="12" id="KW-1185">Reference proteome</keyword>
<feature type="binding site" evidence="7">
    <location>
        <begin position="490"/>
        <end position="497"/>
    </location>
    <ligand>
        <name>GTP</name>
        <dbReference type="ChEBI" id="CHEBI:37565"/>
    </ligand>
</feature>
<dbReference type="FunFam" id="3.40.50.10050:FF:000001">
    <property type="entry name" value="Translation initiation factor IF-2"/>
    <property type="match status" value="1"/>
</dbReference>
<dbReference type="GO" id="GO:0005525">
    <property type="term" value="F:GTP binding"/>
    <property type="evidence" value="ECO:0007669"/>
    <property type="project" value="UniProtKB-KW"/>
</dbReference>
<feature type="compositionally biased region" description="Low complexity" evidence="9">
    <location>
        <begin position="281"/>
        <end position="295"/>
    </location>
</feature>
<comment type="similarity">
    <text evidence="1 7 8">Belongs to the TRAFAC class translation factor GTPase superfamily. Classic translation factor GTPase family. IF-2 subfamily.</text>
</comment>
<comment type="function">
    <text evidence="7 8">One of the essential components for the initiation of protein synthesis. Protects formylmethionyl-tRNA from spontaneous hydrolysis and promotes its binding to the 30S ribosomal subunits. Also involved in the hydrolysis of GTP during the formation of the 70S ribosomal complex.</text>
</comment>
<dbReference type="Gene3D" id="1.10.10.2480">
    <property type="match status" value="1"/>
</dbReference>
<dbReference type="InterPro" id="IPR005225">
    <property type="entry name" value="Small_GTP-bd"/>
</dbReference>